<evidence type="ECO:0000256" key="6">
    <source>
        <dbReference type="ARBA" id="ARBA00022840"/>
    </source>
</evidence>
<dbReference type="GO" id="GO:0005319">
    <property type="term" value="F:lipid transporter activity"/>
    <property type="evidence" value="ECO:0007669"/>
    <property type="project" value="TreeGrafter"/>
</dbReference>
<protein>
    <recommendedName>
        <fullName evidence="11">ABC transporter domain-containing protein</fullName>
    </recommendedName>
</protein>
<dbReference type="Pfam" id="PF23321">
    <property type="entry name" value="R1_ABCA1"/>
    <property type="match status" value="1"/>
</dbReference>
<keyword evidence="4" id="KW-0677">Repeat</keyword>
<dbReference type="PROSITE" id="PS00211">
    <property type="entry name" value="ABC_TRANSPORTER_1"/>
    <property type="match status" value="1"/>
</dbReference>
<feature type="domain" description="ABC transporter" evidence="11">
    <location>
        <begin position="1406"/>
        <end position="1636"/>
    </location>
</feature>
<evidence type="ECO:0000256" key="3">
    <source>
        <dbReference type="ARBA" id="ARBA00022692"/>
    </source>
</evidence>
<dbReference type="SMART" id="SM00382">
    <property type="entry name" value="AAA"/>
    <property type="match status" value="2"/>
</dbReference>
<dbReference type="GO" id="GO:0005524">
    <property type="term" value="F:ATP binding"/>
    <property type="evidence" value="ECO:0007669"/>
    <property type="project" value="UniProtKB-KW"/>
</dbReference>
<feature type="transmembrane region" description="Helical" evidence="10">
    <location>
        <begin position="1158"/>
        <end position="1175"/>
    </location>
</feature>
<evidence type="ECO:0000256" key="5">
    <source>
        <dbReference type="ARBA" id="ARBA00022741"/>
    </source>
</evidence>
<dbReference type="FunFam" id="3.40.50.300:FF:000327">
    <property type="entry name" value="ATP-binding cassette sub-family A member 3"/>
    <property type="match status" value="1"/>
</dbReference>
<dbReference type="InterPro" id="IPR013525">
    <property type="entry name" value="ABC2_TM"/>
</dbReference>
<reference evidence="12" key="2">
    <citation type="journal article" date="2021" name="Genome Biol. Evol.">
        <title>Developing a high-quality reference genome for a parasitic bivalve with doubly uniparental inheritance (Bivalvia: Unionida).</title>
        <authorList>
            <person name="Smith C.H."/>
        </authorList>
    </citation>
    <scope>NUCLEOTIDE SEQUENCE</scope>
    <source>
        <strain evidence="12">CHS0354</strain>
        <tissue evidence="12">Mantle</tissue>
    </source>
</reference>
<dbReference type="Pfam" id="PF00005">
    <property type="entry name" value="ABC_tran"/>
    <property type="match status" value="2"/>
</dbReference>
<proteinExistence type="predicted"/>
<feature type="transmembrane region" description="Helical" evidence="10">
    <location>
        <begin position="343"/>
        <end position="362"/>
    </location>
</feature>
<feature type="transmembrane region" description="Helical" evidence="10">
    <location>
        <begin position="931"/>
        <end position="950"/>
    </location>
</feature>
<feature type="region of interest" description="Disordered" evidence="9">
    <location>
        <begin position="812"/>
        <end position="831"/>
    </location>
</feature>
<dbReference type="GO" id="GO:0016887">
    <property type="term" value="F:ATP hydrolysis activity"/>
    <property type="evidence" value="ECO:0007669"/>
    <property type="project" value="InterPro"/>
</dbReference>
<evidence type="ECO:0000259" key="11">
    <source>
        <dbReference type="PROSITE" id="PS50893"/>
    </source>
</evidence>
<dbReference type="InterPro" id="IPR027417">
    <property type="entry name" value="P-loop_NTPase"/>
</dbReference>
<feature type="transmembrane region" description="Helical" evidence="10">
    <location>
        <begin position="416"/>
        <end position="439"/>
    </location>
</feature>
<dbReference type="Pfam" id="PF12698">
    <property type="entry name" value="ABC2_membrane_3"/>
    <property type="match status" value="2"/>
</dbReference>
<dbReference type="InterPro" id="IPR017871">
    <property type="entry name" value="ABC_transporter-like_CS"/>
</dbReference>
<keyword evidence="3 10" id="KW-0812">Transmembrane</keyword>
<dbReference type="FunFam" id="3.40.50.300:FF:000298">
    <property type="entry name" value="ATP-binding cassette sub-family A member 12"/>
    <property type="match status" value="1"/>
</dbReference>
<evidence type="ECO:0000256" key="4">
    <source>
        <dbReference type="ARBA" id="ARBA00022737"/>
    </source>
</evidence>
<dbReference type="GO" id="GO:0016020">
    <property type="term" value="C:membrane"/>
    <property type="evidence" value="ECO:0007669"/>
    <property type="project" value="UniProtKB-SubCell"/>
</dbReference>
<comment type="caution">
    <text evidence="12">The sequence shown here is derived from an EMBL/GenBank/DDBJ whole genome shotgun (WGS) entry which is preliminary data.</text>
</comment>
<evidence type="ECO:0000313" key="12">
    <source>
        <dbReference type="EMBL" id="KAK3579088.1"/>
    </source>
</evidence>
<feature type="compositionally biased region" description="Polar residues" evidence="9">
    <location>
        <begin position="819"/>
        <end position="831"/>
    </location>
</feature>
<evidence type="ECO:0000256" key="9">
    <source>
        <dbReference type="SAM" id="MobiDB-lite"/>
    </source>
</evidence>
<dbReference type="PANTHER" id="PTHR19229:SF250">
    <property type="entry name" value="ABC TRANSPORTER DOMAIN-CONTAINING PROTEIN-RELATED"/>
    <property type="match status" value="1"/>
</dbReference>
<dbReference type="Gene3D" id="3.40.50.300">
    <property type="entry name" value="P-loop containing nucleotide triphosphate hydrolases"/>
    <property type="match status" value="2"/>
</dbReference>
<evidence type="ECO:0000256" key="10">
    <source>
        <dbReference type="SAM" id="Phobius"/>
    </source>
</evidence>
<keyword evidence="2" id="KW-0813">Transport</keyword>
<feature type="compositionally biased region" description="Polar residues" evidence="9">
    <location>
        <begin position="849"/>
        <end position="865"/>
    </location>
</feature>
<evidence type="ECO:0000256" key="1">
    <source>
        <dbReference type="ARBA" id="ARBA00004141"/>
    </source>
</evidence>
<dbReference type="InterPro" id="IPR056264">
    <property type="entry name" value="R2_ABCA1-4-like"/>
</dbReference>
<feature type="domain" description="ABC transporter" evidence="11">
    <location>
        <begin position="496"/>
        <end position="729"/>
    </location>
</feature>
<dbReference type="InterPro" id="IPR026082">
    <property type="entry name" value="ABCA"/>
</dbReference>
<evidence type="ECO:0000256" key="7">
    <source>
        <dbReference type="ARBA" id="ARBA00022989"/>
    </source>
</evidence>
<reference evidence="12" key="1">
    <citation type="journal article" date="2021" name="Genome Biol. Evol.">
        <title>A High-Quality Reference Genome for a Parasitic Bivalve with Doubly Uniparental Inheritance (Bivalvia: Unionida).</title>
        <authorList>
            <person name="Smith C.H."/>
        </authorList>
    </citation>
    <scope>NUCLEOTIDE SEQUENCE</scope>
    <source>
        <strain evidence="12">CHS0354</strain>
    </source>
</reference>
<feature type="transmembrane region" description="Helical" evidence="10">
    <location>
        <begin position="374"/>
        <end position="396"/>
    </location>
</feature>
<gene>
    <name evidence="12" type="ORF">CHS0354_029947</name>
</gene>
<reference evidence="12" key="3">
    <citation type="submission" date="2023-05" db="EMBL/GenBank/DDBJ databases">
        <authorList>
            <person name="Smith C.H."/>
        </authorList>
    </citation>
    <scope>NUCLEOTIDE SEQUENCE</scope>
    <source>
        <strain evidence="12">CHS0354</strain>
        <tissue evidence="12">Mantle</tissue>
    </source>
</reference>
<dbReference type="SUPFAM" id="SSF52540">
    <property type="entry name" value="P-loop containing nucleoside triphosphate hydrolases"/>
    <property type="match status" value="2"/>
</dbReference>
<dbReference type="PANTHER" id="PTHR19229">
    <property type="entry name" value="ATP-BINDING CASSETTE TRANSPORTER SUBFAMILY A ABCA"/>
    <property type="match status" value="1"/>
</dbReference>
<comment type="subcellular location">
    <subcellularLocation>
        <location evidence="1">Membrane</location>
        <topology evidence="1">Multi-pass membrane protein</topology>
    </subcellularLocation>
</comment>
<dbReference type="Proteomes" id="UP001195483">
    <property type="component" value="Unassembled WGS sequence"/>
</dbReference>
<feature type="transmembrane region" description="Helical" evidence="10">
    <location>
        <begin position="274"/>
        <end position="301"/>
    </location>
</feature>
<feature type="transmembrane region" description="Helical" evidence="10">
    <location>
        <begin position="20"/>
        <end position="43"/>
    </location>
</feature>
<dbReference type="PROSITE" id="PS50893">
    <property type="entry name" value="ABC_TRANSPORTER_2"/>
    <property type="match status" value="2"/>
</dbReference>
<accession>A0AAE0VI32</accession>
<organism evidence="12 13">
    <name type="scientific">Potamilus streckersoni</name>
    <dbReference type="NCBI Taxonomy" id="2493646"/>
    <lineage>
        <taxon>Eukaryota</taxon>
        <taxon>Metazoa</taxon>
        <taxon>Spiralia</taxon>
        <taxon>Lophotrochozoa</taxon>
        <taxon>Mollusca</taxon>
        <taxon>Bivalvia</taxon>
        <taxon>Autobranchia</taxon>
        <taxon>Heteroconchia</taxon>
        <taxon>Palaeoheterodonta</taxon>
        <taxon>Unionida</taxon>
        <taxon>Unionoidea</taxon>
        <taxon>Unionidae</taxon>
        <taxon>Ambleminae</taxon>
        <taxon>Lampsilini</taxon>
        <taxon>Potamilus</taxon>
    </lineage>
</organism>
<feature type="transmembrane region" description="Helical" evidence="10">
    <location>
        <begin position="313"/>
        <end position="337"/>
    </location>
</feature>
<feature type="transmembrane region" description="Helical" evidence="10">
    <location>
        <begin position="1217"/>
        <end position="1239"/>
    </location>
</feature>
<dbReference type="GO" id="GO:0140359">
    <property type="term" value="F:ABC-type transporter activity"/>
    <property type="evidence" value="ECO:0007669"/>
    <property type="project" value="InterPro"/>
</dbReference>
<name>A0AAE0VI32_9BIVA</name>
<feature type="transmembrane region" description="Helical" evidence="10">
    <location>
        <begin position="1105"/>
        <end position="1128"/>
    </location>
</feature>
<dbReference type="InterPro" id="IPR003439">
    <property type="entry name" value="ABC_transporter-like_ATP-bd"/>
</dbReference>
<dbReference type="EMBL" id="JAEAOA010001785">
    <property type="protein sequence ID" value="KAK3579088.1"/>
    <property type="molecule type" value="Genomic_DNA"/>
</dbReference>
<keyword evidence="5" id="KW-0547">Nucleotide-binding</keyword>
<keyword evidence="7 10" id="KW-1133">Transmembrane helix</keyword>
<feature type="transmembrane region" description="Helical" evidence="10">
    <location>
        <begin position="223"/>
        <end position="245"/>
    </location>
</feature>
<dbReference type="CDD" id="cd03263">
    <property type="entry name" value="ABC_subfamily_A"/>
    <property type="match status" value="2"/>
</dbReference>
<feature type="region of interest" description="Disordered" evidence="9">
    <location>
        <begin position="847"/>
        <end position="870"/>
    </location>
</feature>
<keyword evidence="8 10" id="KW-0472">Membrane</keyword>
<keyword evidence="6" id="KW-0067">ATP-binding</keyword>
<evidence type="ECO:0000256" key="8">
    <source>
        <dbReference type="ARBA" id="ARBA00023136"/>
    </source>
</evidence>
<feature type="transmembrane region" description="Helical" evidence="10">
    <location>
        <begin position="1329"/>
        <end position="1347"/>
    </location>
</feature>
<sequence length="1739" mass="194019">MASLGRQFVLLLWKNFVLQKRKVCVTVFEIIIPIAFALLLVVIRSLSDSQYVNQNTHYEPFYPAAYNLSKLKTRLLYTPNTAVINNLMTKVQNSLPGKNVSAFNTEKELEIEYSISNNVWAGVVFKGDFSSSLDNSISYSLRVTVRPGKEDQDQWRTRNTYPFFQSSGPRNNDSTGGEPYYYDTGFLTLKYFLDKAIIENVTGLFNTTVAMQKMPYPPHLRDVLISVLQSNLPLFIVLSFILNALQITKNIAYEKENKLKESMKMMGLSTVMYWLSWFVKCLIYLAIAMIFYTLLLCIPIGSKGKVLNYTQPTLFYVFLILYALSLIAFCFMISTFFKKANSAAFAGGILFFLTYFPFFFLTDRYEDMSQGEKMAACLLSNIALAFGCNTIAIYEGTGEGAQWSNFFRPGTVDDNFSLLDAMGMLLVDTVFYMVVAWYVDNVHPGEYGVAQPFYFPFMPSYWCGRKIKDIDYESTANSGTSSEFFERDPTSLTPGICIKHLRKEFGSGRGAKVAVADMTLNIYEDQITSLLGHNGAGKTTTMAMLTGFLAPSSGTAIINGYDIRTDIAKVRQKLGLCPQHNILFDLLTVKEHLEFFAQLKGCEKKKLKAEVDEMIRVLGLEAKRNALSSTLSGGQKRKLSVGIALIAGSKIVILDEPTSGMDPAARRQTWEILQKFRSGRTMILTTHFMDEADILGDRIAIMANGVVKCAGKSMFLKKIFGAGYHMVMVKNKNCNVDKVTAVVNSYVPTATLESEISAEVSYLLPFDQSNKFEALFKEVESRMVELGITSFGTSATTMEEVFLKVGEGADDEENGVLNGPQSKKMTFDNPNFETTERGVSAIKVALENGKTSPSSRNGSPTSKVSPLNGHVTNGVARMENGLDTLAWSEDNAVHYISYNKDIRKNTGVTLILQQFRGMLVKKIIHTLRNRVVTIVQLLLPVIFTILALLIEKTIPSAGDEPALVMDLSNFGGSYIPYDSNSIASTATSNYIGRISGQTLDPFSNTSYATMDDFLLYRAKNKGISTFNRKYIVAGSFNYNSTSNLTATAHFNGQPYHGPGISLTYMMNGLMGYYNSSYTISTTNHPLPRKLTDNTRRLFFSTTGTAFTIAISILFGMAFMATSFIIFLIKERSNGAKHLQVVSGVGSFAFWFSSFMWDMINYIIPVFVILIVFAAFQTKAYTQDGHLGYVFLIFLLYGWSILPFVYMFSFLFKTPASGMVSVSMINILTGLVTLLAIFTLKIPQLGTENVGKAVEWICAILLPNFNLGQALMDIYTNYGYEGICESYNYQAICKIANISNPCCFPDKCGGTCFTFYSNYLKWDSPGIGRYLVFMAMEGFVYFGIVFLIESGLLSRLKYLVFKPNTTSVGSMVSMQNLREEGEDSDVIAERNRINNTNLAQLMQTDEIIIKNVSKYYGPLRAVNNISIGVPSGECFGLLGQNGAGKTTTFKMLTGDESITSGQAYLHSFSVKSDIKTVQQNLGYCPQFDALIDQMTGRETLWMYARLRGVDESKIRTVVNDLIKVMMLDKHADKQTGFYSGGNKRKLSTAIALIGDPPFIFLDEPTTGMDPGARRQLWNVLSQVRASGRTLVLTSHSMEECDALCTQLVIMVNGNFKCFGSPQHLKNKFGHGYTLLCRMGLDRDGNTSSVGPLCEFIKSTFPLSQIFDDKQGYVHFQIPDQNAKLAQIFGRMEEAKVQFNVADYSVHQTSLEQIFLTFTQNQVPPKEEKKKKYCGGLCCCK</sequence>
<feature type="transmembrane region" description="Helical" evidence="10">
    <location>
        <begin position="1187"/>
        <end position="1211"/>
    </location>
</feature>
<dbReference type="InterPro" id="IPR003593">
    <property type="entry name" value="AAA+_ATPase"/>
</dbReference>
<keyword evidence="13" id="KW-1185">Reference proteome</keyword>
<evidence type="ECO:0000313" key="13">
    <source>
        <dbReference type="Proteomes" id="UP001195483"/>
    </source>
</evidence>
<evidence type="ECO:0000256" key="2">
    <source>
        <dbReference type="ARBA" id="ARBA00022448"/>
    </source>
</evidence>